<evidence type="ECO:0000256" key="1">
    <source>
        <dbReference type="ARBA" id="ARBA00023015"/>
    </source>
</evidence>
<organism evidence="5 6">
    <name type="scientific">Hoyosella altamirensis</name>
    <dbReference type="NCBI Taxonomy" id="616997"/>
    <lineage>
        <taxon>Bacteria</taxon>
        <taxon>Bacillati</taxon>
        <taxon>Actinomycetota</taxon>
        <taxon>Actinomycetes</taxon>
        <taxon>Mycobacteriales</taxon>
        <taxon>Hoyosellaceae</taxon>
        <taxon>Hoyosella</taxon>
    </lineage>
</organism>
<dbReference type="SUPFAM" id="SSF55781">
    <property type="entry name" value="GAF domain-like"/>
    <property type="match status" value="1"/>
</dbReference>
<accession>A0A839RRN7</accession>
<evidence type="ECO:0000259" key="4">
    <source>
        <dbReference type="SMART" id="SM01012"/>
    </source>
</evidence>
<dbReference type="Proteomes" id="UP000567922">
    <property type="component" value="Unassembled WGS sequence"/>
</dbReference>
<comment type="caution">
    <text evidence="5">The sequence shown here is derived from an EMBL/GenBank/DDBJ whole genome shotgun (WGS) entry which is preliminary data.</text>
</comment>
<dbReference type="Gene3D" id="1.10.10.10">
    <property type="entry name" value="Winged helix-like DNA-binding domain superfamily/Winged helix DNA-binding domain"/>
    <property type="match status" value="1"/>
</dbReference>
<dbReference type="RefSeq" id="WP_064441482.1">
    <property type="nucleotide sequence ID" value="NZ_BDDI01000014.1"/>
</dbReference>
<evidence type="ECO:0000313" key="6">
    <source>
        <dbReference type="Proteomes" id="UP000567922"/>
    </source>
</evidence>
<evidence type="ECO:0000313" key="5">
    <source>
        <dbReference type="EMBL" id="MBB3038766.1"/>
    </source>
</evidence>
<keyword evidence="1" id="KW-0805">Transcription regulation</keyword>
<dbReference type="InterPro" id="IPR029016">
    <property type="entry name" value="GAF-like_dom_sf"/>
</dbReference>
<protein>
    <recommendedName>
        <fullName evidence="4">ANTAR domain-containing protein</fullName>
    </recommendedName>
</protein>
<dbReference type="InterPro" id="IPR003018">
    <property type="entry name" value="GAF"/>
</dbReference>
<feature type="compositionally biased region" description="Basic and acidic residues" evidence="3">
    <location>
        <begin position="1"/>
        <end position="20"/>
    </location>
</feature>
<name>A0A839RRN7_9ACTN</name>
<reference evidence="5 6" key="1">
    <citation type="submission" date="2020-08" db="EMBL/GenBank/DDBJ databases">
        <title>Sequencing the genomes of 1000 actinobacteria strains.</title>
        <authorList>
            <person name="Klenk H.-P."/>
        </authorList>
    </citation>
    <scope>NUCLEOTIDE SEQUENCE [LARGE SCALE GENOMIC DNA]</scope>
    <source>
        <strain evidence="5 6">DSM 45258</strain>
    </source>
</reference>
<dbReference type="Gene3D" id="3.30.450.40">
    <property type="match status" value="1"/>
</dbReference>
<keyword evidence="6" id="KW-1185">Reference proteome</keyword>
<feature type="domain" description="ANTAR" evidence="4">
    <location>
        <begin position="182"/>
        <end position="255"/>
    </location>
</feature>
<proteinExistence type="predicted"/>
<evidence type="ECO:0000256" key="2">
    <source>
        <dbReference type="ARBA" id="ARBA00023163"/>
    </source>
</evidence>
<dbReference type="AlphaFoldDB" id="A0A839RRN7"/>
<sequence>MGESTAGDRHGERRLPDSSDHIVQQRGTEHDAAHKTSLFTGVGHICVTAMRLTGVDGAAVAVLTNTTKLRELVYATDALAQELDELQFTVGEGPCLDAYRIQRAELWHDMDSAEAAARWPAFTNDAVSLGARALFAFPVSQPEPLGVLELYRRTIGELTTAERDAAAACAVAIGRTVLANWELQVAEAGSEESAADALGVHPDDPADTFSRTKIHLAAGMAAVQLAVPVDEALDRIRAYSYSHNRSIADVADDIVARRLSMQEERDDAGGHDDWN</sequence>
<dbReference type="OrthoDB" id="7466251at2"/>
<feature type="region of interest" description="Disordered" evidence="3">
    <location>
        <begin position="1"/>
        <end position="30"/>
    </location>
</feature>
<dbReference type="EMBL" id="JACHWS010000003">
    <property type="protein sequence ID" value="MBB3038766.1"/>
    <property type="molecule type" value="Genomic_DNA"/>
</dbReference>
<evidence type="ECO:0000256" key="3">
    <source>
        <dbReference type="SAM" id="MobiDB-lite"/>
    </source>
</evidence>
<dbReference type="InterPro" id="IPR005561">
    <property type="entry name" value="ANTAR"/>
</dbReference>
<keyword evidence="2" id="KW-0804">Transcription</keyword>
<dbReference type="SMART" id="SM01012">
    <property type="entry name" value="ANTAR"/>
    <property type="match status" value="1"/>
</dbReference>
<gene>
    <name evidence="5" type="ORF">FHU29_003235</name>
</gene>
<dbReference type="GO" id="GO:0003723">
    <property type="term" value="F:RNA binding"/>
    <property type="evidence" value="ECO:0007669"/>
    <property type="project" value="InterPro"/>
</dbReference>
<dbReference type="Pfam" id="PF13185">
    <property type="entry name" value="GAF_2"/>
    <property type="match status" value="1"/>
</dbReference>
<dbReference type="InterPro" id="IPR036388">
    <property type="entry name" value="WH-like_DNA-bd_sf"/>
</dbReference>
<dbReference type="Pfam" id="PF03861">
    <property type="entry name" value="ANTAR"/>
    <property type="match status" value="1"/>
</dbReference>